<dbReference type="InterPro" id="IPR010982">
    <property type="entry name" value="Lambda_DNA-bd_dom_sf"/>
</dbReference>
<evidence type="ECO:0000259" key="2">
    <source>
        <dbReference type="PROSITE" id="PS50943"/>
    </source>
</evidence>
<dbReference type="PANTHER" id="PTHR46558">
    <property type="entry name" value="TRACRIPTIONAL REGULATORY PROTEIN-RELATED-RELATED"/>
    <property type="match status" value="1"/>
</dbReference>
<organism evidence="3 4">
    <name type="scientific">Alloscardovia theropitheci</name>
    <dbReference type="NCBI Taxonomy" id="2496842"/>
    <lineage>
        <taxon>Bacteria</taxon>
        <taxon>Bacillati</taxon>
        <taxon>Actinomycetota</taxon>
        <taxon>Actinomycetes</taxon>
        <taxon>Bifidobacteriales</taxon>
        <taxon>Bifidobacteriaceae</taxon>
        <taxon>Alloscardovia</taxon>
    </lineage>
</organism>
<evidence type="ECO:0000313" key="3">
    <source>
        <dbReference type="EMBL" id="TCD54125.1"/>
    </source>
</evidence>
<dbReference type="SMART" id="SM00530">
    <property type="entry name" value="HTH_XRE"/>
    <property type="match status" value="1"/>
</dbReference>
<dbReference type="GO" id="GO:0003677">
    <property type="term" value="F:DNA binding"/>
    <property type="evidence" value="ECO:0007669"/>
    <property type="project" value="UniProtKB-KW"/>
</dbReference>
<dbReference type="EMBL" id="RXLP01000021">
    <property type="protein sequence ID" value="TCD54125.1"/>
    <property type="molecule type" value="Genomic_DNA"/>
</dbReference>
<dbReference type="PANTHER" id="PTHR46558:SF4">
    <property type="entry name" value="DNA-BIDING PHAGE PROTEIN"/>
    <property type="match status" value="1"/>
</dbReference>
<keyword evidence="1" id="KW-0238">DNA-binding</keyword>
<dbReference type="OrthoDB" id="9801008at2"/>
<reference evidence="3 4" key="1">
    <citation type="submission" date="2018-12" db="EMBL/GenBank/DDBJ databases">
        <title>Alloscrdovia theropitheci sp. nov: a novel taxon from the feces of the bleeding-herat monkey (Theropithecus geleda).</title>
        <authorList>
            <person name="Modesto M."/>
        </authorList>
    </citation>
    <scope>NUCLEOTIDE SEQUENCE [LARGE SCALE GENOMIC DNA]</scope>
    <source>
        <strain evidence="3 4">GLDI4/2</strain>
    </source>
</reference>
<proteinExistence type="predicted"/>
<dbReference type="CDD" id="cd00093">
    <property type="entry name" value="HTH_XRE"/>
    <property type="match status" value="1"/>
</dbReference>
<evidence type="ECO:0000313" key="4">
    <source>
        <dbReference type="Proteomes" id="UP000291289"/>
    </source>
</evidence>
<feature type="domain" description="HTH cro/C1-type" evidence="2">
    <location>
        <begin position="37"/>
        <end position="91"/>
    </location>
</feature>
<evidence type="ECO:0000256" key="1">
    <source>
        <dbReference type="ARBA" id="ARBA00023125"/>
    </source>
</evidence>
<dbReference type="AlphaFoldDB" id="A0A4R0QSK7"/>
<accession>A0A4R0QSK7</accession>
<dbReference type="Pfam" id="PF01381">
    <property type="entry name" value="HTH_3"/>
    <property type="match status" value="1"/>
</dbReference>
<dbReference type="Gene3D" id="1.10.260.40">
    <property type="entry name" value="lambda repressor-like DNA-binding domains"/>
    <property type="match status" value="1"/>
</dbReference>
<keyword evidence="4" id="KW-1185">Reference proteome</keyword>
<protein>
    <submittedName>
        <fullName evidence="3">XRE family transcriptional regulator</fullName>
    </submittedName>
</protein>
<dbReference type="PROSITE" id="PS50943">
    <property type="entry name" value="HTH_CROC1"/>
    <property type="match status" value="1"/>
</dbReference>
<name>A0A4R0QSK7_9BIFI</name>
<dbReference type="Proteomes" id="UP000291289">
    <property type="component" value="Unassembled WGS sequence"/>
</dbReference>
<sequence>MYILSARASSYSTKQREKLSTINRKKYTIMNNFADKLYDLRTAHNMSQESLAIKLNVSRQAITKWETGKGIPDIDNLMNIAHLFNTSIDELVSSEYTFQDGQKYLFESITQYDIREKKHYDITLTDTHAVYVTSTDSEKLTISVASNTISNLENQCKIRIDDTRDRLDINLITSQEVSKEQLKKDLTLIITIPQNYIYQVELHATSHKLTLGNMDTEKIEYTGAVSYVTLDNVTTHCEIDSRTDSDITLNRFEGKLDINQINNTTRVHVPDEYMFTTSKKGIDTSIRYENNGKQVNDYSQEDATTQISINGIHSELIITK</sequence>
<gene>
    <name evidence="3" type="ORF">EJ419_05595</name>
</gene>
<dbReference type="InterPro" id="IPR001387">
    <property type="entry name" value="Cro/C1-type_HTH"/>
</dbReference>
<dbReference type="SUPFAM" id="SSF47413">
    <property type="entry name" value="lambda repressor-like DNA-binding domains"/>
    <property type="match status" value="1"/>
</dbReference>
<comment type="caution">
    <text evidence="3">The sequence shown here is derived from an EMBL/GenBank/DDBJ whole genome shotgun (WGS) entry which is preliminary data.</text>
</comment>